<evidence type="ECO:0000313" key="2">
    <source>
        <dbReference type="Proteomes" id="UP000325372"/>
    </source>
</evidence>
<reference evidence="1 2" key="1">
    <citation type="submission" date="2019-09" db="EMBL/GenBank/DDBJ databases">
        <title>Wenzhouxiangella sp. Genome sequencing and assembly.</title>
        <authorList>
            <person name="Zhang R."/>
        </authorList>
    </citation>
    <scope>NUCLEOTIDE SEQUENCE [LARGE SCALE GENOMIC DNA]</scope>
    <source>
        <strain evidence="1 2">W260</strain>
    </source>
</reference>
<proteinExistence type="predicted"/>
<sequence>MRILILLTTFLFTGLASAETLVLRFAKFDHRSDLAALSQEMMANEISDSDAMLRISIAYRFETITDAEAACKLVWGPTVNALASGTALSGSCTVSLTGVPTPHSLYTLLKAASPVAKLSEKQAPSWSVSREATAKETGDAKTGIRLHEI</sequence>
<evidence type="ECO:0000313" key="1">
    <source>
        <dbReference type="EMBL" id="KAA9133092.1"/>
    </source>
</evidence>
<dbReference type="RefSeq" id="WP_150862653.1">
    <property type="nucleotide sequence ID" value="NZ_VYXP01000002.1"/>
</dbReference>
<organism evidence="1 2">
    <name type="scientific">Marinihelvus fidelis</name>
    <dbReference type="NCBI Taxonomy" id="2613842"/>
    <lineage>
        <taxon>Bacteria</taxon>
        <taxon>Pseudomonadati</taxon>
        <taxon>Pseudomonadota</taxon>
        <taxon>Gammaproteobacteria</taxon>
        <taxon>Chromatiales</taxon>
        <taxon>Wenzhouxiangellaceae</taxon>
        <taxon>Marinihelvus</taxon>
    </lineage>
</organism>
<keyword evidence="2" id="KW-1185">Reference proteome</keyword>
<gene>
    <name evidence="1" type="ORF">F3N42_01650</name>
</gene>
<dbReference type="AlphaFoldDB" id="A0A5N0TDJ1"/>
<name>A0A5N0TDJ1_9GAMM</name>
<dbReference type="EMBL" id="VYXP01000002">
    <property type="protein sequence ID" value="KAA9133092.1"/>
    <property type="molecule type" value="Genomic_DNA"/>
</dbReference>
<protein>
    <submittedName>
        <fullName evidence="1">Uncharacterized protein</fullName>
    </submittedName>
</protein>
<accession>A0A5N0TDJ1</accession>
<comment type="caution">
    <text evidence="1">The sequence shown here is derived from an EMBL/GenBank/DDBJ whole genome shotgun (WGS) entry which is preliminary data.</text>
</comment>
<dbReference type="Proteomes" id="UP000325372">
    <property type="component" value="Unassembled WGS sequence"/>
</dbReference>